<feature type="compositionally biased region" description="Basic and acidic residues" evidence="1">
    <location>
        <begin position="327"/>
        <end position="337"/>
    </location>
</feature>
<reference evidence="2" key="1">
    <citation type="submission" date="2023-04" db="EMBL/GenBank/DDBJ databases">
        <authorList>
            <consortium name="ELIXIR-Norway"/>
        </authorList>
    </citation>
    <scope>NUCLEOTIDE SEQUENCE [LARGE SCALE GENOMIC DNA]</scope>
</reference>
<name>A0ABN8YN18_RANTA</name>
<evidence type="ECO:0000313" key="2">
    <source>
        <dbReference type="EMBL" id="CAI9162455.1"/>
    </source>
</evidence>
<feature type="compositionally biased region" description="Basic and acidic residues" evidence="1">
    <location>
        <begin position="268"/>
        <end position="283"/>
    </location>
</feature>
<evidence type="ECO:0000313" key="3">
    <source>
        <dbReference type="Proteomes" id="UP001176941"/>
    </source>
</evidence>
<feature type="compositionally biased region" description="Low complexity" evidence="1">
    <location>
        <begin position="35"/>
        <end position="44"/>
    </location>
</feature>
<proteinExistence type="predicted"/>
<evidence type="ECO:0000256" key="1">
    <source>
        <dbReference type="SAM" id="MobiDB-lite"/>
    </source>
</evidence>
<keyword evidence="3" id="KW-1185">Reference proteome</keyword>
<feature type="compositionally biased region" description="Low complexity" evidence="1">
    <location>
        <begin position="51"/>
        <end position="73"/>
    </location>
</feature>
<feature type="region of interest" description="Disordered" evidence="1">
    <location>
        <begin position="18"/>
        <end position="366"/>
    </location>
</feature>
<sequence length="366" mass="37990">MLSPASNLSSCTTLKIAKKKGKTCRALQKAESPHRPGASASARPRAPPRPSRAAAAAPRAGGPAAPGPAQRPAQCSRPPMCRGRPGVTSAPAPRAQGRSEAGPAAPPTEAPPTGSAPAASVASPRAPTFPEPCGAGGRRTASGHQSKVYNPKVPQQKSGYSKRRNDQADLKANFSPEGTTKAPWSPAHVERPRAHSPVSEGRPPPSAIRSYSAAGGSERRSFRPPDFGAERPAGTRTGESSQAPGARGPRPPLTLAAERLLAAPGREAPGERRGAGHVTRESDLLFPPPAQAHIRSARPGSLTWTRTCRAPGRGWGGGPGPARARRDRPCGPAERELGVPQSPRQCLPTAQRAAEVPPRAAPERRI</sequence>
<accession>A0ABN8YN18</accession>
<dbReference type="Proteomes" id="UP001176941">
    <property type="component" value="Chromosome 21"/>
</dbReference>
<feature type="compositionally biased region" description="Low complexity" evidence="1">
    <location>
        <begin position="111"/>
        <end position="126"/>
    </location>
</feature>
<protein>
    <submittedName>
        <fullName evidence="2">Uncharacterized protein</fullName>
    </submittedName>
</protein>
<dbReference type="EMBL" id="OX459957">
    <property type="protein sequence ID" value="CAI9162455.1"/>
    <property type="molecule type" value="Genomic_DNA"/>
</dbReference>
<feature type="compositionally biased region" description="Polar residues" evidence="1">
    <location>
        <begin position="142"/>
        <end position="159"/>
    </location>
</feature>
<organism evidence="2 3">
    <name type="scientific">Rangifer tarandus platyrhynchus</name>
    <name type="common">Svalbard reindeer</name>
    <dbReference type="NCBI Taxonomy" id="3082113"/>
    <lineage>
        <taxon>Eukaryota</taxon>
        <taxon>Metazoa</taxon>
        <taxon>Chordata</taxon>
        <taxon>Craniata</taxon>
        <taxon>Vertebrata</taxon>
        <taxon>Euteleostomi</taxon>
        <taxon>Mammalia</taxon>
        <taxon>Eutheria</taxon>
        <taxon>Laurasiatheria</taxon>
        <taxon>Artiodactyla</taxon>
        <taxon>Ruminantia</taxon>
        <taxon>Pecora</taxon>
        <taxon>Cervidae</taxon>
        <taxon>Odocoileinae</taxon>
        <taxon>Rangifer</taxon>
    </lineage>
</organism>
<gene>
    <name evidence="2" type="ORF">MRATA1EN1_LOCUS11417</name>
</gene>